<comment type="caution">
    <text evidence="6">The sequence shown here is derived from an EMBL/GenBank/DDBJ whole genome shotgun (WGS) entry which is preliminary data.</text>
</comment>
<keyword evidence="3" id="KW-0862">Zinc</keyword>
<dbReference type="AlphaFoldDB" id="A0A557RV41"/>
<dbReference type="EMBL" id="VMNH01000032">
    <property type="protein sequence ID" value="TVO69020.1"/>
    <property type="molecule type" value="Genomic_DNA"/>
</dbReference>
<dbReference type="InterPro" id="IPR000962">
    <property type="entry name" value="Znf_DskA_TraR"/>
</dbReference>
<evidence type="ECO:0000259" key="5">
    <source>
        <dbReference type="Pfam" id="PF01258"/>
    </source>
</evidence>
<keyword evidence="1" id="KW-0479">Metal-binding</keyword>
<dbReference type="PROSITE" id="PS01102">
    <property type="entry name" value="ZF_DKSA_1"/>
    <property type="match status" value="1"/>
</dbReference>
<reference evidence="6 7" key="1">
    <citation type="submission" date="2019-07" db="EMBL/GenBank/DDBJ databases">
        <title>The pathways for chlorine oxyanion respiration interact through the shared metabolite chlorate.</title>
        <authorList>
            <person name="Barnum T.P."/>
            <person name="Cheng Y."/>
            <person name="Hill K.A."/>
            <person name="Lucas L.N."/>
            <person name="Carlson H.K."/>
            <person name="Coates J.D."/>
        </authorList>
    </citation>
    <scope>NUCLEOTIDE SEQUENCE [LARGE SCALE GENOMIC DNA]</scope>
    <source>
        <strain evidence="6 7">BK-1</strain>
    </source>
</reference>
<proteinExistence type="predicted"/>
<evidence type="ECO:0000256" key="4">
    <source>
        <dbReference type="PROSITE-ProRule" id="PRU00510"/>
    </source>
</evidence>
<evidence type="ECO:0000256" key="3">
    <source>
        <dbReference type="ARBA" id="ARBA00022833"/>
    </source>
</evidence>
<dbReference type="Proteomes" id="UP000316649">
    <property type="component" value="Unassembled WGS sequence"/>
</dbReference>
<keyword evidence="7" id="KW-1185">Reference proteome</keyword>
<evidence type="ECO:0000256" key="2">
    <source>
        <dbReference type="ARBA" id="ARBA00022771"/>
    </source>
</evidence>
<evidence type="ECO:0000313" key="6">
    <source>
        <dbReference type="EMBL" id="TVO69020.1"/>
    </source>
</evidence>
<feature type="domain" description="Zinc finger DksA/TraR C4-type" evidence="5">
    <location>
        <begin position="20"/>
        <end position="51"/>
    </location>
</feature>
<dbReference type="Pfam" id="PF01258">
    <property type="entry name" value="zf-dskA_traR"/>
    <property type="match status" value="1"/>
</dbReference>
<dbReference type="OrthoDB" id="962301at2"/>
<dbReference type="SUPFAM" id="SSF57716">
    <property type="entry name" value="Glucocorticoid receptor-like (DNA-binding domain)"/>
    <property type="match status" value="1"/>
</dbReference>
<sequence>MKIRQHDNSRKFTKVVQNKSCDACGTIIPKARLKLVPGCTHCIQCASKQERECAGLFSAGDRRRINSELDDYLLSVC</sequence>
<dbReference type="PROSITE" id="PS51128">
    <property type="entry name" value="ZF_DKSA_2"/>
    <property type="match status" value="1"/>
</dbReference>
<feature type="zinc finger region" description="dksA C4-type" evidence="4">
    <location>
        <begin position="21"/>
        <end position="45"/>
    </location>
</feature>
<accession>A0A557RV41</accession>
<gene>
    <name evidence="6" type="ORF">FHP88_18130</name>
</gene>
<dbReference type="InterPro" id="IPR020458">
    <property type="entry name" value="Znf_DskA_TraR_CS"/>
</dbReference>
<dbReference type="Gene3D" id="1.20.120.910">
    <property type="entry name" value="DksA, coiled-coil domain"/>
    <property type="match status" value="1"/>
</dbReference>
<evidence type="ECO:0000256" key="1">
    <source>
        <dbReference type="ARBA" id="ARBA00022723"/>
    </source>
</evidence>
<name>A0A557RV41_9GAMM</name>
<keyword evidence="2" id="KW-0863">Zinc-finger</keyword>
<organism evidence="6 7">
    <name type="scientific">Sedimenticola selenatireducens</name>
    <dbReference type="NCBI Taxonomy" id="191960"/>
    <lineage>
        <taxon>Bacteria</taxon>
        <taxon>Pseudomonadati</taxon>
        <taxon>Pseudomonadota</taxon>
        <taxon>Gammaproteobacteria</taxon>
        <taxon>Chromatiales</taxon>
        <taxon>Sedimenticolaceae</taxon>
        <taxon>Sedimenticola</taxon>
    </lineage>
</organism>
<evidence type="ECO:0000313" key="7">
    <source>
        <dbReference type="Proteomes" id="UP000316649"/>
    </source>
</evidence>
<dbReference type="GO" id="GO:0008270">
    <property type="term" value="F:zinc ion binding"/>
    <property type="evidence" value="ECO:0007669"/>
    <property type="project" value="UniProtKB-KW"/>
</dbReference>
<protein>
    <recommendedName>
        <fullName evidence="5">Zinc finger DksA/TraR C4-type domain-containing protein</fullName>
    </recommendedName>
</protein>